<gene>
    <name evidence="2" type="ORF">PAL_GLEAN10000911</name>
</gene>
<keyword evidence="3" id="KW-1185">Reference proteome</keyword>
<feature type="compositionally biased region" description="Basic and acidic residues" evidence="1">
    <location>
        <begin position="1"/>
        <end position="17"/>
    </location>
</feature>
<reference evidence="3" key="1">
    <citation type="journal article" date="2013" name="Science">
        <title>Comparative analysis of bat genomes provides insight into the evolution of flight and immunity.</title>
        <authorList>
            <person name="Zhang G."/>
            <person name="Cowled C."/>
            <person name="Shi Z."/>
            <person name="Huang Z."/>
            <person name="Bishop-Lilly K.A."/>
            <person name="Fang X."/>
            <person name="Wynne J.W."/>
            <person name="Xiong Z."/>
            <person name="Baker M.L."/>
            <person name="Zhao W."/>
            <person name="Tachedjian M."/>
            <person name="Zhu Y."/>
            <person name="Zhou P."/>
            <person name="Jiang X."/>
            <person name="Ng J."/>
            <person name="Yang L."/>
            <person name="Wu L."/>
            <person name="Xiao J."/>
            <person name="Feng Y."/>
            <person name="Chen Y."/>
            <person name="Sun X."/>
            <person name="Zhang Y."/>
            <person name="Marsh G.A."/>
            <person name="Crameri G."/>
            <person name="Broder C.C."/>
            <person name="Frey K.G."/>
            <person name="Wang L.F."/>
            <person name="Wang J."/>
        </authorList>
    </citation>
    <scope>NUCLEOTIDE SEQUENCE [LARGE SCALE GENOMIC DNA]</scope>
</reference>
<dbReference type="AlphaFoldDB" id="L5L8M0"/>
<feature type="non-terminal residue" evidence="2">
    <location>
        <position position="1"/>
    </location>
</feature>
<evidence type="ECO:0000313" key="3">
    <source>
        <dbReference type="Proteomes" id="UP000010552"/>
    </source>
</evidence>
<dbReference type="InParanoid" id="L5L8M0"/>
<proteinExistence type="predicted"/>
<protein>
    <submittedName>
        <fullName evidence="2">SCAN domain-containing protein 3</fullName>
    </submittedName>
</protein>
<dbReference type="EMBL" id="KB030244">
    <property type="protein sequence ID" value="ELK19636.1"/>
    <property type="molecule type" value="Genomic_DNA"/>
</dbReference>
<sequence length="165" mass="18290">FEKGKRPNDETAEDSKNANKKKAVFKGKYQESYLNYGFITIGDSHSPSPLCIMCRDQLSNEAMKSSKLLCHVEIKNPELKDKALEFFQRKTTMAAGVLPQNEQPYSTLVNNDGHAANMKAQEPGECVLSAPRSALSTPPNKSGALTYTASLHMNEVEFQLPHQLS</sequence>
<dbReference type="Proteomes" id="UP000010552">
    <property type="component" value="Unassembled WGS sequence"/>
</dbReference>
<name>L5L8M0_PTEAL</name>
<evidence type="ECO:0000313" key="2">
    <source>
        <dbReference type="EMBL" id="ELK19636.1"/>
    </source>
</evidence>
<evidence type="ECO:0000256" key="1">
    <source>
        <dbReference type="SAM" id="MobiDB-lite"/>
    </source>
</evidence>
<organism evidence="2 3">
    <name type="scientific">Pteropus alecto</name>
    <name type="common">Black flying fox</name>
    <dbReference type="NCBI Taxonomy" id="9402"/>
    <lineage>
        <taxon>Eukaryota</taxon>
        <taxon>Metazoa</taxon>
        <taxon>Chordata</taxon>
        <taxon>Craniata</taxon>
        <taxon>Vertebrata</taxon>
        <taxon>Euteleostomi</taxon>
        <taxon>Mammalia</taxon>
        <taxon>Eutheria</taxon>
        <taxon>Laurasiatheria</taxon>
        <taxon>Chiroptera</taxon>
        <taxon>Yinpterochiroptera</taxon>
        <taxon>Pteropodoidea</taxon>
        <taxon>Pteropodidae</taxon>
        <taxon>Pteropodinae</taxon>
        <taxon>Pteropus</taxon>
    </lineage>
</organism>
<accession>L5L8M0</accession>
<feature type="region of interest" description="Disordered" evidence="1">
    <location>
        <begin position="1"/>
        <end position="20"/>
    </location>
</feature>